<evidence type="ECO:0000313" key="2">
    <source>
        <dbReference type="EMBL" id="PIO77822.1"/>
    </source>
</evidence>
<name>A0A2G9V757_TELCI</name>
<keyword evidence="3" id="KW-1185">Reference proteome</keyword>
<dbReference type="Proteomes" id="UP000230423">
    <property type="component" value="Unassembled WGS sequence"/>
</dbReference>
<dbReference type="OrthoDB" id="5874956at2759"/>
<reference evidence="2 3" key="1">
    <citation type="submission" date="2015-09" db="EMBL/GenBank/DDBJ databases">
        <title>Draft genome of the parasitic nematode Teladorsagia circumcincta isolate WARC Sus (inbred).</title>
        <authorList>
            <person name="Mitreva M."/>
        </authorList>
    </citation>
    <scope>NUCLEOTIDE SEQUENCE [LARGE SCALE GENOMIC DNA]</scope>
    <source>
        <strain evidence="2 3">S</strain>
    </source>
</reference>
<dbReference type="EMBL" id="KZ344986">
    <property type="protein sequence ID" value="PIO77822.1"/>
    <property type="molecule type" value="Genomic_DNA"/>
</dbReference>
<accession>A0A2G9V757</accession>
<evidence type="ECO:0000256" key="1">
    <source>
        <dbReference type="SAM" id="MobiDB-lite"/>
    </source>
</evidence>
<protein>
    <submittedName>
        <fullName evidence="2">Uncharacterized protein</fullName>
    </submittedName>
</protein>
<sequence length="284" mass="30287">MAWGERGSKGAPGSPGPIGPPGLVGQPGSCSHCQVNVHKPHRTKSPSHVPPSAIQHETSELGYGEEVSNKPKSQPPQPSAPARPSTAQKKHSSARVRPTPAPAPTSPPSQYSVETDTTDAPAPPAPSYAAESLTQAPVRSTTEEDLYQPPSTTSSSTSTTTTSHPVESSTSYNIAIEPTENVQPSYGDEPTEPVTPEPDQPKQPIGYSNDQLFIMSPARAYSQRIVKFDHPTVVRTKQGYNVQLVPSSYGANPIGRLWDAGTSTKYNPAHYKQLAPPAPRYKRG</sequence>
<gene>
    <name evidence="2" type="ORF">TELCIR_00084</name>
</gene>
<proteinExistence type="predicted"/>
<feature type="region of interest" description="Disordered" evidence="1">
    <location>
        <begin position="1"/>
        <end position="208"/>
    </location>
</feature>
<feature type="compositionally biased region" description="Low complexity" evidence="1">
    <location>
        <begin position="149"/>
        <end position="171"/>
    </location>
</feature>
<dbReference type="AlphaFoldDB" id="A0A2G9V757"/>
<organism evidence="2 3">
    <name type="scientific">Teladorsagia circumcincta</name>
    <name type="common">Brown stomach worm</name>
    <name type="synonym">Ostertagia circumcincta</name>
    <dbReference type="NCBI Taxonomy" id="45464"/>
    <lineage>
        <taxon>Eukaryota</taxon>
        <taxon>Metazoa</taxon>
        <taxon>Ecdysozoa</taxon>
        <taxon>Nematoda</taxon>
        <taxon>Chromadorea</taxon>
        <taxon>Rhabditida</taxon>
        <taxon>Rhabditina</taxon>
        <taxon>Rhabditomorpha</taxon>
        <taxon>Strongyloidea</taxon>
        <taxon>Trichostrongylidae</taxon>
        <taxon>Teladorsagia</taxon>
    </lineage>
</organism>
<evidence type="ECO:0000313" key="3">
    <source>
        <dbReference type="Proteomes" id="UP000230423"/>
    </source>
</evidence>